<keyword evidence="5" id="KW-1185">Reference proteome</keyword>
<dbReference type="InParanoid" id="A0A078APK5"/>
<dbReference type="GO" id="GO:0003677">
    <property type="term" value="F:DNA binding"/>
    <property type="evidence" value="ECO:0007669"/>
    <property type="project" value="InterPro"/>
</dbReference>
<dbReference type="AlphaFoldDB" id="A0A078APK5"/>
<feature type="compositionally biased region" description="Acidic residues" evidence="2">
    <location>
        <begin position="244"/>
        <end position="260"/>
    </location>
</feature>
<reference evidence="4 5" key="1">
    <citation type="submission" date="2014-06" db="EMBL/GenBank/DDBJ databases">
        <authorList>
            <person name="Swart Estienne"/>
        </authorList>
    </citation>
    <scope>NUCLEOTIDE SEQUENCE [LARGE SCALE GENOMIC DNA]</scope>
    <source>
        <strain evidence="4 5">130c</strain>
    </source>
</reference>
<evidence type="ECO:0000313" key="5">
    <source>
        <dbReference type="Proteomes" id="UP000039865"/>
    </source>
</evidence>
<dbReference type="OrthoDB" id="446168at2759"/>
<dbReference type="Pfam" id="PF08519">
    <property type="entry name" value="RFC1"/>
    <property type="match status" value="1"/>
</dbReference>
<dbReference type="InterPro" id="IPR008921">
    <property type="entry name" value="DNA_pol3_clamp-load_cplx_C"/>
</dbReference>
<dbReference type="SUPFAM" id="SSF48019">
    <property type="entry name" value="post-AAA+ oligomerization domain-like"/>
    <property type="match status" value="1"/>
</dbReference>
<feature type="domain" description="DNA replication factor RFC1 C-terminal" evidence="3">
    <location>
        <begin position="48"/>
        <end position="201"/>
    </location>
</feature>
<dbReference type="Proteomes" id="UP000039865">
    <property type="component" value="Unassembled WGS sequence"/>
</dbReference>
<accession>A0A078APK5</accession>
<dbReference type="InterPro" id="IPR013725">
    <property type="entry name" value="DNA_replication_fac_RFC1_C"/>
</dbReference>
<dbReference type="PANTHER" id="PTHR23389">
    <property type="entry name" value="CHROMOSOME TRANSMISSION FIDELITY FACTOR 18"/>
    <property type="match status" value="1"/>
</dbReference>
<dbReference type="GO" id="GO:0005663">
    <property type="term" value="C:DNA replication factor C complex"/>
    <property type="evidence" value="ECO:0007669"/>
    <property type="project" value="InterPro"/>
</dbReference>
<dbReference type="GO" id="GO:0006260">
    <property type="term" value="P:DNA replication"/>
    <property type="evidence" value="ECO:0007669"/>
    <property type="project" value="UniProtKB-KW"/>
</dbReference>
<dbReference type="GO" id="GO:0003689">
    <property type="term" value="F:DNA clamp loader activity"/>
    <property type="evidence" value="ECO:0007669"/>
    <property type="project" value="InterPro"/>
</dbReference>
<dbReference type="Gene3D" id="1.20.272.10">
    <property type="match status" value="1"/>
</dbReference>
<keyword evidence="1" id="KW-0235">DNA replication</keyword>
<sequence>MSFRDKINLFFIDPEMMPMFVQENYLSCFGQSTKYEDLTRLAQSSDFISLGDSINNQIRSHQDWSLLPNLGIMSSIAIGVLNQGYVPYCKFPEWFGKNSTTRKSQRLVREIRERCGHHLYTVKNAIQFEHVSLIYELIMQYLNTGGQNQIQTAVEILVDLGMNVEFFKENIVQIVPDPQRADMFNQLAAQIKTQFTKAFNQAYKSSIKGTKKGKAKDTSGIPSGANNVLNTNFDAADDVGGTYTDEDSQNGSQDDVEIEVIEDKKGKQKSQKEKEKQKQSKNTKDSSQVLGTRSRGRGRGAAAQQSKENESVGFATASNKEIKKRGRAKK</sequence>
<evidence type="ECO:0000256" key="1">
    <source>
        <dbReference type="ARBA" id="ARBA00022705"/>
    </source>
</evidence>
<dbReference type="GO" id="GO:0005634">
    <property type="term" value="C:nucleus"/>
    <property type="evidence" value="ECO:0007669"/>
    <property type="project" value="TreeGrafter"/>
</dbReference>
<organism evidence="4 5">
    <name type="scientific">Stylonychia lemnae</name>
    <name type="common">Ciliate</name>
    <dbReference type="NCBI Taxonomy" id="5949"/>
    <lineage>
        <taxon>Eukaryota</taxon>
        <taxon>Sar</taxon>
        <taxon>Alveolata</taxon>
        <taxon>Ciliophora</taxon>
        <taxon>Intramacronucleata</taxon>
        <taxon>Spirotrichea</taxon>
        <taxon>Stichotrichia</taxon>
        <taxon>Sporadotrichida</taxon>
        <taxon>Oxytrichidae</taxon>
        <taxon>Stylonychinae</taxon>
        <taxon>Stylonychia</taxon>
    </lineage>
</organism>
<feature type="compositionally biased region" description="Polar residues" evidence="2">
    <location>
        <begin position="220"/>
        <end position="233"/>
    </location>
</feature>
<dbReference type="GO" id="GO:0005524">
    <property type="term" value="F:ATP binding"/>
    <property type="evidence" value="ECO:0007669"/>
    <property type="project" value="InterPro"/>
</dbReference>
<dbReference type="OMA" id="TINKHSH"/>
<protein>
    <submittedName>
        <fullName evidence="4">Replication factor c subunit 1</fullName>
    </submittedName>
</protein>
<proteinExistence type="predicted"/>
<feature type="compositionally biased region" description="Basic and acidic residues" evidence="2">
    <location>
        <begin position="261"/>
        <end position="284"/>
    </location>
</feature>
<evidence type="ECO:0000259" key="3">
    <source>
        <dbReference type="Pfam" id="PF08519"/>
    </source>
</evidence>
<dbReference type="PANTHER" id="PTHR23389:SF6">
    <property type="entry name" value="REPLICATION FACTOR C SUBUNIT 1"/>
    <property type="match status" value="1"/>
</dbReference>
<dbReference type="EMBL" id="CCKQ01011320">
    <property type="protein sequence ID" value="CDW82868.1"/>
    <property type="molecule type" value="Genomic_DNA"/>
</dbReference>
<name>A0A078APK5_STYLE</name>
<evidence type="ECO:0000313" key="4">
    <source>
        <dbReference type="EMBL" id="CDW82868.1"/>
    </source>
</evidence>
<evidence type="ECO:0000256" key="2">
    <source>
        <dbReference type="SAM" id="MobiDB-lite"/>
    </source>
</evidence>
<feature type="region of interest" description="Disordered" evidence="2">
    <location>
        <begin position="207"/>
        <end position="330"/>
    </location>
</feature>
<gene>
    <name evidence="4" type="primary">Contig9103.g9737</name>
    <name evidence="4" type="ORF">STYLEM_11904</name>
</gene>